<dbReference type="PANTHER" id="PTHR33221">
    <property type="entry name" value="WINGED HELIX-TURN-HELIX TRANSCRIPTIONAL REGULATOR, RRF2 FAMILY"/>
    <property type="match status" value="1"/>
</dbReference>
<dbReference type="Pfam" id="PF02082">
    <property type="entry name" value="Rrf2"/>
    <property type="match status" value="1"/>
</dbReference>
<dbReference type="AlphaFoldDB" id="A0A918S1Z0"/>
<feature type="compositionally biased region" description="Polar residues" evidence="1">
    <location>
        <begin position="132"/>
        <end position="148"/>
    </location>
</feature>
<evidence type="ECO:0000256" key="1">
    <source>
        <dbReference type="SAM" id="MobiDB-lite"/>
    </source>
</evidence>
<dbReference type="GO" id="GO:0005829">
    <property type="term" value="C:cytosol"/>
    <property type="evidence" value="ECO:0007669"/>
    <property type="project" value="TreeGrafter"/>
</dbReference>
<feature type="region of interest" description="Disordered" evidence="1">
    <location>
        <begin position="129"/>
        <end position="148"/>
    </location>
</feature>
<reference evidence="2" key="1">
    <citation type="journal article" date="2014" name="Int. J. Syst. Evol. Microbiol.">
        <title>Complete genome sequence of Corynebacterium casei LMG S-19264T (=DSM 44701T), isolated from a smear-ripened cheese.</title>
        <authorList>
            <consortium name="US DOE Joint Genome Institute (JGI-PGF)"/>
            <person name="Walter F."/>
            <person name="Albersmeier A."/>
            <person name="Kalinowski J."/>
            <person name="Ruckert C."/>
        </authorList>
    </citation>
    <scope>NUCLEOTIDE SEQUENCE</scope>
    <source>
        <strain evidence="2">KCTC 12711</strain>
    </source>
</reference>
<name>A0A918S1Z0_9GAMM</name>
<reference evidence="2" key="2">
    <citation type="submission" date="2020-09" db="EMBL/GenBank/DDBJ databases">
        <authorList>
            <person name="Sun Q."/>
            <person name="Kim S."/>
        </authorList>
    </citation>
    <scope>NUCLEOTIDE SEQUENCE</scope>
    <source>
        <strain evidence="2">KCTC 12711</strain>
    </source>
</reference>
<keyword evidence="3" id="KW-1185">Reference proteome</keyword>
<organism evidence="2 3">
    <name type="scientific">Arenicella chitinivorans</name>
    <dbReference type="NCBI Taxonomy" id="1329800"/>
    <lineage>
        <taxon>Bacteria</taxon>
        <taxon>Pseudomonadati</taxon>
        <taxon>Pseudomonadota</taxon>
        <taxon>Gammaproteobacteria</taxon>
        <taxon>Arenicellales</taxon>
        <taxon>Arenicellaceae</taxon>
        <taxon>Arenicella</taxon>
    </lineage>
</organism>
<evidence type="ECO:0000313" key="2">
    <source>
        <dbReference type="EMBL" id="GHA19842.1"/>
    </source>
</evidence>
<dbReference type="PROSITE" id="PS51197">
    <property type="entry name" value="HTH_RRF2_2"/>
    <property type="match status" value="1"/>
</dbReference>
<dbReference type="SUPFAM" id="SSF46785">
    <property type="entry name" value="Winged helix' DNA-binding domain"/>
    <property type="match status" value="1"/>
</dbReference>
<dbReference type="CDD" id="cd00090">
    <property type="entry name" value="HTH_ARSR"/>
    <property type="match status" value="1"/>
</dbReference>
<sequence>MLVLAAAPEKRELAASDIAAFHDLSANTLAKVLKQLRAAGVIAGSPGRTGGYALAKRADNITVLDVVKALDGVEPIFYCREIRRSGPCAAKSGYSSRCAIARTMDKATNAWREALSKVTMADLLDQVGDETPMSTRTKSANWLDTHSR</sequence>
<protein>
    <submittedName>
        <fullName evidence="2">Rrf2 family transcriptional regulator</fullName>
    </submittedName>
</protein>
<dbReference type="InterPro" id="IPR011991">
    <property type="entry name" value="ArsR-like_HTH"/>
</dbReference>
<dbReference type="Gene3D" id="1.10.10.10">
    <property type="entry name" value="Winged helix-like DNA-binding domain superfamily/Winged helix DNA-binding domain"/>
    <property type="match status" value="1"/>
</dbReference>
<dbReference type="PANTHER" id="PTHR33221:SF13">
    <property type="entry name" value="TRANSCRIPTIONAL REGULATOR-RELATED"/>
    <property type="match status" value="1"/>
</dbReference>
<dbReference type="InterPro" id="IPR036390">
    <property type="entry name" value="WH_DNA-bd_sf"/>
</dbReference>
<accession>A0A918S1Z0</accession>
<dbReference type="Proteomes" id="UP000614811">
    <property type="component" value="Unassembled WGS sequence"/>
</dbReference>
<dbReference type="GO" id="GO:0003700">
    <property type="term" value="F:DNA-binding transcription factor activity"/>
    <property type="evidence" value="ECO:0007669"/>
    <property type="project" value="TreeGrafter"/>
</dbReference>
<proteinExistence type="predicted"/>
<evidence type="ECO:0000313" key="3">
    <source>
        <dbReference type="Proteomes" id="UP000614811"/>
    </source>
</evidence>
<dbReference type="EMBL" id="BMXA01000008">
    <property type="protein sequence ID" value="GHA19842.1"/>
    <property type="molecule type" value="Genomic_DNA"/>
</dbReference>
<gene>
    <name evidence="2" type="ORF">GCM10008090_31970</name>
</gene>
<comment type="caution">
    <text evidence="2">The sequence shown here is derived from an EMBL/GenBank/DDBJ whole genome shotgun (WGS) entry which is preliminary data.</text>
</comment>
<dbReference type="NCBIfam" id="TIGR00738">
    <property type="entry name" value="rrf2_super"/>
    <property type="match status" value="1"/>
</dbReference>
<dbReference type="InterPro" id="IPR036388">
    <property type="entry name" value="WH-like_DNA-bd_sf"/>
</dbReference>
<dbReference type="InterPro" id="IPR000944">
    <property type="entry name" value="Tscrpt_reg_Rrf2"/>
</dbReference>